<sequence length="72" mass="8294">MNQMLRELVTSAKLRGFGSWGWVEHLCFSCSIRYLASKVSKMKWIAFIKDPDGYWIEIFDVKTIGKVISSCS</sequence>
<dbReference type="Gene3D" id="3.10.180.10">
    <property type="entry name" value="2,3-Dihydroxybiphenyl 1,2-Dioxygenase, domain 1"/>
    <property type="match status" value="1"/>
</dbReference>
<name>A0A6A3CS02_HIBSY</name>
<reference evidence="1" key="1">
    <citation type="submission" date="2019-09" db="EMBL/GenBank/DDBJ databases">
        <title>Draft genome information of white flower Hibiscus syriacus.</title>
        <authorList>
            <person name="Kim Y.-M."/>
        </authorList>
    </citation>
    <scope>NUCLEOTIDE SEQUENCE [LARGE SCALE GENOMIC DNA]</scope>
    <source>
        <strain evidence="1">YM2019G1</strain>
    </source>
</reference>
<comment type="caution">
    <text evidence="1">The sequence shown here is derived from an EMBL/GenBank/DDBJ whole genome shotgun (WGS) entry which is preliminary data.</text>
</comment>
<proteinExistence type="predicted"/>
<dbReference type="AlphaFoldDB" id="A0A6A3CS02"/>
<dbReference type="InterPro" id="IPR029068">
    <property type="entry name" value="Glyas_Bleomycin-R_OHBP_Dase"/>
</dbReference>
<evidence type="ECO:0000313" key="1">
    <source>
        <dbReference type="EMBL" id="KAE8732325.1"/>
    </source>
</evidence>
<dbReference type="EMBL" id="VEPZ02000167">
    <property type="protein sequence ID" value="KAE8732325.1"/>
    <property type="molecule type" value="Genomic_DNA"/>
</dbReference>
<gene>
    <name evidence="1" type="ORF">F3Y22_tig00002237pilonHSYRG01764</name>
</gene>
<organism evidence="1 2">
    <name type="scientific">Hibiscus syriacus</name>
    <name type="common">Rose of Sharon</name>
    <dbReference type="NCBI Taxonomy" id="106335"/>
    <lineage>
        <taxon>Eukaryota</taxon>
        <taxon>Viridiplantae</taxon>
        <taxon>Streptophyta</taxon>
        <taxon>Embryophyta</taxon>
        <taxon>Tracheophyta</taxon>
        <taxon>Spermatophyta</taxon>
        <taxon>Magnoliopsida</taxon>
        <taxon>eudicotyledons</taxon>
        <taxon>Gunneridae</taxon>
        <taxon>Pentapetalae</taxon>
        <taxon>rosids</taxon>
        <taxon>malvids</taxon>
        <taxon>Malvales</taxon>
        <taxon>Malvaceae</taxon>
        <taxon>Malvoideae</taxon>
        <taxon>Hibiscus</taxon>
    </lineage>
</organism>
<protein>
    <submittedName>
        <fullName evidence="1">Dehydration-responsive element-binding protein 3-like</fullName>
    </submittedName>
</protein>
<accession>A0A6A3CS02</accession>
<keyword evidence="2" id="KW-1185">Reference proteome</keyword>
<evidence type="ECO:0000313" key="2">
    <source>
        <dbReference type="Proteomes" id="UP000436088"/>
    </source>
</evidence>
<dbReference type="Proteomes" id="UP000436088">
    <property type="component" value="Unassembled WGS sequence"/>
</dbReference>